<evidence type="ECO:0000256" key="1">
    <source>
        <dbReference type="ARBA" id="ARBA00022598"/>
    </source>
</evidence>
<dbReference type="KEGG" id="enc:ECL_03954"/>
<dbReference type="InterPro" id="IPR000873">
    <property type="entry name" value="AMP-dep_synth/lig_dom"/>
</dbReference>
<evidence type="ECO:0000259" key="3">
    <source>
        <dbReference type="Pfam" id="PF13193"/>
    </source>
</evidence>
<feature type="domain" description="AMP-dependent synthetase/ligase" evidence="2">
    <location>
        <begin position="24"/>
        <end position="366"/>
    </location>
</feature>
<dbReference type="PATRIC" id="fig|716541.4.peg.4112"/>
<dbReference type="STRING" id="716541.ECL_03954"/>
<dbReference type="OrthoDB" id="5817163at2"/>
<dbReference type="Pfam" id="PF00501">
    <property type="entry name" value="AMP-binding"/>
    <property type="match status" value="1"/>
</dbReference>
<dbReference type="PROSITE" id="PS00455">
    <property type="entry name" value="AMP_BINDING"/>
    <property type="match status" value="1"/>
</dbReference>
<dbReference type="PANTHER" id="PTHR45527:SF1">
    <property type="entry name" value="FATTY ACID SYNTHASE"/>
    <property type="match status" value="1"/>
</dbReference>
<organism evidence="4 5">
    <name type="scientific">Enterobacter cloacae subsp. cloacae (strain ATCC 13047 / DSM 30054 / NBRC 13535 / NCTC 10005 / WDCM 00083 / NCDC 279-56)</name>
    <dbReference type="NCBI Taxonomy" id="716541"/>
    <lineage>
        <taxon>Bacteria</taxon>
        <taxon>Pseudomonadati</taxon>
        <taxon>Pseudomonadota</taxon>
        <taxon>Gammaproteobacteria</taxon>
        <taxon>Enterobacterales</taxon>
        <taxon>Enterobacteriaceae</taxon>
        <taxon>Enterobacter</taxon>
        <taxon>Enterobacter cloacae complex</taxon>
    </lineage>
</organism>
<gene>
    <name evidence="4" type="ordered locus">ECL_03954</name>
</gene>
<dbReference type="CDD" id="cd17643">
    <property type="entry name" value="A_NRPS_Cytc1-like"/>
    <property type="match status" value="1"/>
</dbReference>
<dbReference type="AlphaFoldDB" id="A0A0H3CNJ9"/>
<dbReference type="Pfam" id="PF13193">
    <property type="entry name" value="AMP-binding_C"/>
    <property type="match status" value="1"/>
</dbReference>
<dbReference type="eggNOG" id="COG1020">
    <property type="taxonomic scope" value="Bacteria"/>
</dbReference>
<sequence length="510" mass="57382">MRIIDSQAHDALTQIELFWAVSWKFPQRVAVKDLDHEISYGELRDWMLRIIQTLKDEGVHAGDKVAIELPPGAELIASILAIQFIGAAYVPIDRNAPVARNILILNDSQPRMIINESGHSNFAGFQAKSIYQMLSVSVMADSLLNMAVPEGLAYIIYTSGTTGNPKGVPITHANLRALFRATEPVFKFNEDDSTVLFHSYAFDFSVWEMWSVLAYGGKLVIPDNETRLTPSKLAQLVHDQKITLLNQTPGAFSVNASWLCQFPKGSLALRFIIFGGERLNFQMLKQWQQHFGLMSPLLVNMYGITETTVHSSWHIISNDDLEHTESIIGELLPGFDYIIRPLDESDLRSGYGELLLCGSQVTPGYLNQNNETNGKFILAEKNNITKRYYCTGDLVQYNSTGKLVYMGRCDQQVKINGYRIEIGEIESVLARLESIIDISVITSHSETLGHHLVCCFASNDNKADVIEQLHKLAKELLPFYMRPIRYRGFDAIPKTINGKIDKQHLKLSVE</sequence>
<keyword evidence="5" id="KW-1185">Reference proteome</keyword>
<dbReference type="InterPro" id="IPR042099">
    <property type="entry name" value="ANL_N_sf"/>
</dbReference>
<reference evidence="4 5" key="1">
    <citation type="journal article" date="2010" name="J. Bacteriol.">
        <title>Complete genome sequence of Enterobacter cloacae subsp. cloacae type strain ATCC 13047.</title>
        <authorList>
            <person name="Ren Y."/>
            <person name="Ren Y."/>
            <person name="Zhou Z."/>
            <person name="Guo X."/>
            <person name="Li Y."/>
            <person name="Feng L."/>
            <person name="Wang L."/>
        </authorList>
    </citation>
    <scope>NUCLEOTIDE SEQUENCE [LARGE SCALE GENOMIC DNA]</scope>
    <source>
        <strain evidence="5">ATCC 13047 / DSM 30054 / NBRC 13535 / NCTC 10005 / WDCM 00083 / NCDC 279-56</strain>
    </source>
</reference>
<name>A0A0H3CNJ9_ENTCC</name>
<dbReference type="Proteomes" id="UP000002363">
    <property type="component" value="Chromosome"/>
</dbReference>
<dbReference type="GO" id="GO:0005737">
    <property type="term" value="C:cytoplasm"/>
    <property type="evidence" value="ECO:0007669"/>
    <property type="project" value="TreeGrafter"/>
</dbReference>
<dbReference type="InterPro" id="IPR025110">
    <property type="entry name" value="AMP-bd_C"/>
</dbReference>
<evidence type="ECO:0000313" key="4">
    <source>
        <dbReference type="EMBL" id="ADF63488.1"/>
    </source>
</evidence>
<dbReference type="SUPFAM" id="SSF56801">
    <property type="entry name" value="Acetyl-CoA synthetase-like"/>
    <property type="match status" value="1"/>
</dbReference>
<dbReference type="InterPro" id="IPR010071">
    <property type="entry name" value="AA_adenyl_dom"/>
</dbReference>
<protein>
    <submittedName>
        <fullName evidence="4">Uncharacterized protein</fullName>
    </submittedName>
</protein>
<dbReference type="GO" id="GO:0043041">
    <property type="term" value="P:amino acid activation for nonribosomal peptide biosynthetic process"/>
    <property type="evidence" value="ECO:0007669"/>
    <property type="project" value="TreeGrafter"/>
</dbReference>
<dbReference type="RefSeq" id="WP_013098360.1">
    <property type="nucleotide sequence ID" value="NC_014121.1"/>
</dbReference>
<dbReference type="InterPro" id="IPR045851">
    <property type="entry name" value="AMP-bd_C_sf"/>
</dbReference>
<accession>A0A0H3CNJ9</accession>
<dbReference type="PANTHER" id="PTHR45527">
    <property type="entry name" value="NONRIBOSOMAL PEPTIDE SYNTHETASE"/>
    <property type="match status" value="1"/>
</dbReference>
<dbReference type="EMBL" id="CP001918">
    <property type="protein sequence ID" value="ADF63488.1"/>
    <property type="molecule type" value="Genomic_DNA"/>
</dbReference>
<dbReference type="GO" id="GO:0031177">
    <property type="term" value="F:phosphopantetheine binding"/>
    <property type="evidence" value="ECO:0007669"/>
    <property type="project" value="TreeGrafter"/>
</dbReference>
<dbReference type="Gene3D" id="3.30.300.30">
    <property type="match status" value="1"/>
</dbReference>
<keyword evidence="1" id="KW-0436">Ligase</keyword>
<dbReference type="GO" id="GO:0044550">
    <property type="term" value="P:secondary metabolite biosynthetic process"/>
    <property type="evidence" value="ECO:0007669"/>
    <property type="project" value="TreeGrafter"/>
</dbReference>
<dbReference type="GO" id="GO:0016877">
    <property type="term" value="F:ligase activity, forming carbon-sulfur bonds"/>
    <property type="evidence" value="ECO:0007669"/>
    <property type="project" value="UniProtKB-ARBA"/>
</dbReference>
<evidence type="ECO:0000259" key="2">
    <source>
        <dbReference type="Pfam" id="PF00501"/>
    </source>
</evidence>
<evidence type="ECO:0000313" key="5">
    <source>
        <dbReference type="Proteomes" id="UP000002363"/>
    </source>
</evidence>
<feature type="domain" description="AMP-binding enzyme C-terminal" evidence="3">
    <location>
        <begin position="424"/>
        <end position="499"/>
    </location>
</feature>
<dbReference type="Gene3D" id="3.40.50.12780">
    <property type="entry name" value="N-terminal domain of ligase-like"/>
    <property type="match status" value="1"/>
</dbReference>
<dbReference type="NCBIfam" id="TIGR01733">
    <property type="entry name" value="AA-adenyl-dom"/>
    <property type="match status" value="1"/>
</dbReference>
<dbReference type="EnsemblBacteria" id="ADF63488">
    <property type="protein sequence ID" value="ADF63488"/>
    <property type="gene ID" value="ECL_03954"/>
</dbReference>
<dbReference type="InterPro" id="IPR020845">
    <property type="entry name" value="AMP-binding_CS"/>
</dbReference>
<proteinExistence type="predicted"/>
<dbReference type="HOGENOM" id="CLU_000022_2_12_6"/>